<keyword evidence="1 4" id="KW-0732">Signal</keyword>
<dbReference type="STRING" id="1123402.SAMN02583745_00861"/>
<dbReference type="AlphaFoldDB" id="A0A1I0AAE7"/>
<dbReference type="InterPro" id="IPR005653">
    <property type="entry name" value="OstA-like_N"/>
</dbReference>
<evidence type="ECO:0000259" key="5">
    <source>
        <dbReference type="Pfam" id="PF03968"/>
    </source>
</evidence>
<dbReference type="InterPro" id="IPR050218">
    <property type="entry name" value="LptD"/>
</dbReference>
<evidence type="ECO:0000313" key="8">
    <source>
        <dbReference type="Proteomes" id="UP000242642"/>
    </source>
</evidence>
<dbReference type="GO" id="GO:1990351">
    <property type="term" value="C:transporter complex"/>
    <property type="evidence" value="ECO:0007669"/>
    <property type="project" value="TreeGrafter"/>
</dbReference>
<accession>A0A1I0AAE7</accession>
<evidence type="ECO:0000256" key="2">
    <source>
        <dbReference type="ARBA" id="ARBA00023136"/>
    </source>
</evidence>
<keyword evidence="3 4" id="KW-0998">Cell outer membrane</keyword>
<dbReference type="EMBL" id="FOHV01000005">
    <property type="protein sequence ID" value="SES91146.1"/>
    <property type="molecule type" value="Genomic_DNA"/>
</dbReference>
<dbReference type="RefSeq" id="WP_093318077.1">
    <property type="nucleotide sequence ID" value="NZ_FOHV01000005.1"/>
</dbReference>
<evidence type="ECO:0000256" key="3">
    <source>
        <dbReference type="ARBA" id="ARBA00023237"/>
    </source>
</evidence>
<proteinExistence type="inferred from homology"/>
<feature type="signal peptide" evidence="4">
    <location>
        <begin position="1"/>
        <end position="22"/>
    </location>
</feature>
<dbReference type="GO" id="GO:0043165">
    <property type="term" value="P:Gram-negative-bacterium-type cell outer membrane assembly"/>
    <property type="evidence" value="ECO:0007669"/>
    <property type="project" value="UniProtKB-UniRule"/>
</dbReference>
<comment type="caution">
    <text evidence="4">Lacks conserved residue(s) required for the propagation of feature annotation.</text>
</comment>
<keyword evidence="8" id="KW-1185">Reference proteome</keyword>
<keyword evidence="2 4" id="KW-0472">Membrane</keyword>
<evidence type="ECO:0000256" key="4">
    <source>
        <dbReference type="HAMAP-Rule" id="MF_01411"/>
    </source>
</evidence>
<evidence type="ECO:0000313" key="7">
    <source>
        <dbReference type="EMBL" id="SES91146.1"/>
    </source>
</evidence>
<comment type="subunit">
    <text evidence="4">Component of the lipopolysaccharide transport and assembly complex. Interacts with LptE and LptA.</text>
</comment>
<gene>
    <name evidence="4" type="primary">lptD</name>
    <name evidence="7" type="ORF">SAMN02583745_00861</name>
</gene>
<dbReference type="OrthoDB" id="9760225at2"/>
<name>A0A1I0AAE7_9GAMM</name>
<dbReference type="Gene3D" id="2.60.450.10">
    <property type="entry name" value="Lipopolysaccharide (LPS) transport protein A like domain"/>
    <property type="match status" value="1"/>
</dbReference>
<evidence type="ECO:0000259" key="6">
    <source>
        <dbReference type="Pfam" id="PF04453"/>
    </source>
</evidence>
<dbReference type="Pfam" id="PF03968">
    <property type="entry name" value="LptD_N"/>
    <property type="match status" value="1"/>
</dbReference>
<protein>
    <recommendedName>
        <fullName evidence="4">LPS-assembly protein LptD</fullName>
    </recommendedName>
</protein>
<feature type="domain" description="LptD C-terminal" evidence="6">
    <location>
        <begin position="293"/>
        <end position="678"/>
    </location>
</feature>
<comment type="subcellular location">
    <subcellularLocation>
        <location evidence="4">Cell outer membrane</location>
    </subcellularLocation>
</comment>
<reference evidence="8" key="1">
    <citation type="submission" date="2016-10" db="EMBL/GenBank/DDBJ databases">
        <authorList>
            <person name="Varghese N."/>
            <person name="Submissions S."/>
        </authorList>
    </citation>
    <scope>NUCLEOTIDE SEQUENCE [LARGE SCALE GENOMIC DNA]</scope>
    <source>
        <strain evidence="8">DSM 18579</strain>
    </source>
</reference>
<comment type="similarity">
    <text evidence="4">Belongs to the LptD family.</text>
</comment>
<feature type="domain" description="Organic solvent tolerance-like N-terminal" evidence="5">
    <location>
        <begin position="52"/>
        <end position="188"/>
    </location>
</feature>
<dbReference type="GO" id="GO:0015920">
    <property type="term" value="P:lipopolysaccharide transport"/>
    <property type="evidence" value="ECO:0007669"/>
    <property type="project" value="InterPro"/>
</dbReference>
<dbReference type="Pfam" id="PF04453">
    <property type="entry name" value="LptD"/>
    <property type="match status" value="1"/>
</dbReference>
<dbReference type="NCBIfam" id="NF002997">
    <property type="entry name" value="PRK03761.1"/>
    <property type="match status" value="1"/>
</dbReference>
<dbReference type="PANTHER" id="PTHR30189">
    <property type="entry name" value="LPS-ASSEMBLY PROTEIN"/>
    <property type="match status" value="1"/>
</dbReference>
<dbReference type="HAMAP" id="MF_01411">
    <property type="entry name" value="LPS_assembly_LptD"/>
    <property type="match status" value="1"/>
</dbReference>
<evidence type="ECO:0000256" key="1">
    <source>
        <dbReference type="ARBA" id="ARBA00022729"/>
    </source>
</evidence>
<dbReference type="InterPro" id="IPR020889">
    <property type="entry name" value="LipoPS_assembly_LptD"/>
</dbReference>
<sequence precursor="true">MKSSSKFLLTTLSILICPTALAQTLTEQCLLGVPKFEGELVEGSINDLPVSIDADELIGFYPSDALFVGNVILNQGNSTLKTDRLRLTQNEDLTNRTATATGNVFYKDNIVQLTGDTAHTDLLNRDTDVTKGFYDMVGRQGRGEAEKLEIRDNSRFTILKNGTFTSCLQGDNSWSVSGTTVIHDKEDEVAKVFNAIVRLGPVPILYSPYLEFPLGDRRRSGFLLPSFRYSSSNDFEFTIPYYWNIAPNYDATISPHYISARGLQLQNEFRYLNQSGSGLMQGDYLKDDKLADRDRWLFYWQHSGVINKVWRLNADFTRVSDIRYFTDLETLYGNSTSGYATQNLSAGYADQSFDISLSSTRFQIFADSTPSAYRSEPKLDFNYYKPDLGYLDLKTFGQFVQFKNDNPRNPNITRWHIEPTLNLPLSNQYASLDTEVKLLGTYYQQDRDNRFTQSSDYKKHYSRVLAQYRADARMVFERRFGYEDSFTQTLEPRVQYLYTPFKDQTNIINLDSALLQNDTIGLFRDRIYSGIDRIASSNLLATGVTSRVYDKNAEERFNFSIGQIYHFSPQKTEDGQFSSKIDENAERGSLTWAADSMFKIDEFWGLRGGLQYDTRLSSLAVANSIIEYRKDKDRLIQASYRYANSDYITATLDGRNNPSNPRYLDGISQTGLIASWPVFEKVALVGRVYYDTNSNKPAEQFAGLQYNSCCWGLGVSYERKIIGFMNDESRYDEKISLIFQINGLGREIDLGSQNMLKQGILPYRRSF</sequence>
<dbReference type="InterPro" id="IPR007543">
    <property type="entry name" value="LptD_C"/>
</dbReference>
<comment type="function">
    <text evidence="4">Together with LptE, is involved in the assembly of lipopolysaccharide (LPS) at the surface of the outer membrane.</text>
</comment>
<dbReference type="GO" id="GO:0009279">
    <property type="term" value="C:cell outer membrane"/>
    <property type="evidence" value="ECO:0007669"/>
    <property type="project" value="UniProtKB-SubCell"/>
</dbReference>
<dbReference type="Proteomes" id="UP000242642">
    <property type="component" value="Unassembled WGS sequence"/>
</dbReference>
<feature type="chain" id="PRO_5017490328" description="LPS-assembly protein LptD" evidence="4">
    <location>
        <begin position="23"/>
        <end position="767"/>
    </location>
</feature>
<organism evidence="7 8">
    <name type="scientific">Thorsellia anophelis DSM 18579</name>
    <dbReference type="NCBI Taxonomy" id="1123402"/>
    <lineage>
        <taxon>Bacteria</taxon>
        <taxon>Pseudomonadati</taxon>
        <taxon>Pseudomonadota</taxon>
        <taxon>Gammaproteobacteria</taxon>
        <taxon>Enterobacterales</taxon>
        <taxon>Thorselliaceae</taxon>
        <taxon>Thorsellia</taxon>
    </lineage>
</organism>
<dbReference type="PANTHER" id="PTHR30189:SF1">
    <property type="entry name" value="LPS-ASSEMBLY PROTEIN LPTD"/>
    <property type="match status" value="1"/>
</dbReference>